<dbReference type="KEGG" id="cvn:111101098"/>
<protein>
    <submittedName>
        <fullName evidence="4">Uncharacterized protein LOC111101098</fullName>
    </submittedName>
</protein>
<dbReference type="GeneID" id="111101098"/>
<evidence type="ECO:0000256" key="2">
    <source>
        <dbReference type="SAM" id="Phobius"/>
    </source>
</evidence>
<reference evidence="4" key="1">
    <citation type="submission" date="2025-08" db="UniProtKB">
        <authorList>
            <consortium name="RefSeq"/>
        </authorList>
    </citation>
    <scope>IDENTIFICATION</scope>
    <source>
        <tissue evidence="4">Whole sample</tissue>
    </source>
</reference>
<sequence length="267" mass="30742">MDMDISYLVVAFLTTLLHSESDCRKLDGYKFPVFTTEFCPRNKTEWTKRSSVYNCTGKSSYACFPNHNISELIEFCFPIPIIPIDKGECLFLSENSVLESRLCNDFYYGCPGRRYYGSTIYEHPNCVLIGNGCFLAEPSCKSETTFTTMMFTSGKSTFQEVTTKRNDRTLDMKSIVILYLALSLVLLVLLVHFFIVYFNRKKQTYRYTPLKRNEDNEMMELHDLKMADGENIHSAVNDADLLLEANNDTDKDRNSNTRGEQSSLYSL</sequence>
<gene>
    <name evidence="4" type="primary">LOC111101098</name>
</gene>
<accession>A0A8B8AD68</accession>
<feature type="transmembrane region" description="Helical" evidence="2">
    <location>
        <begin position="176"/>
        <end position="198"/>
    </location>
</feature>
<feature type="region of interest" description="Disordered" evidence="1">
    <location>
        <begin position="245"/>
        <end position="267"/>
    </location>
</feature>
<proteinExistence type="predicted"/>
<keyword evidence="2" id="KW-0812">Transmembrane</keyword>
<evidence type="ECO:0000313" key="3">
    <source>
        <dbReference type="Proteomes" id="UP000694844"/>
    </source>
</evidence>
<keyword evidence="2" id="KW-0472">Membrane</keyword>
<dbReference type="RefSeq" id="XP_022289105.1">
    <property type="nucleotide sequence ID" value="XM_022433397.1"/>
</dbReference>
<dbReference type="Proteomes" id="UP000694844">
    <property type="component" value="Chromosome 6"/>
</dbReference>
<keyword evidence="3" id="KW-1185">Reference proteome</keyword>
<feature type="compositionally biased region" description="Polar residues" evidence="1">
    <location>
        <begin position="256"/>
        <end position="267"/>
    </location>
</feature>
<evidence type="ECO:0000256" key="1">
    <source>
        <dbReference type="SAM" id="MobiDB-lite"/>
    </source>
</evidence>
<dbReference type="AlphaFoldDB" id="A0A8B8AD68"/>
<keyword evidence="2" id="KW-1133">Transmembrane helix</keyword>
<name>A0A8B8AD68_CRAVI</name>
<organism evidence="3 4">
    <name type="scientific">Crassostrea virginica</name>
    <name type="common">Eastern oyster</name>
    <dbReference type="NCBI Taxonomy" id="6565"/>
    <lineage>
        <taxon>Eukaryota</taxon>
        <taxon>Metazoa</taxon>
        <taxon>Spiralia</taxon>
        <taxon>Lophotrochozoa</taxon>
        <taxon>Mollusca</taxon>
        <taxon>Bivalvia</taxon>
        <taxon>Autobranchia</taxon>
        <taxon>Pteriomorphia</taxon>
        <taxon>Ostreida</taxon>
        <taxon>Ostreoidea</taxon>
        <taxon>Ostreidae</taxon>
        <taxon>Crassostrea</taxon>
    </lineage>
</organism>
<evidence type="ECO:0000313" key="4">
    <source>
        <dbReference type="RefSeq" id="XP_022289105.1"/>
    </source>
</evidence>